<dbReference type="SUPFAM" id="SSF53448">
    <property type="entry name" value="Nucleotide-diphospho-sugar transferases"/>
    <property type="match status" value="1"/>
</dbReference>
<dbReference type="EMBL" id="JAFELM010000039">
    <property type="protein sequence ID" value="MBM6619092.1"/>
    <property type="molecule type" value="Genomic_DNA"/>
</dbReference>
<dbReference type="CDD" id="cd00761">
    <property type="entry name" value="Glyco_tranf_GTA_type"/>
    <property type="match status" value="1"/>
</dbReference>
<sequence>MTNYKLSVVVLVYNTEEYIRECLDSLVNQTLDGIEIIMVNDESPDDSLSIIEEYQKQYSNIKVINQKNSGGAVAGNNGMKIATGEYITLMDSDDVVPLDAYEKLYNKAKETGSDIVIGKPKILLNGEKKDVLYKKEQLVWEKERTITNIEEFPDIFYDGFYWNKIYRREFLFKHEAFMPPGMLYADRPMVHKAFLYANQIHIIPDVVYYWRKRAEDAAAKSITQLKGDIKNFLDRMESLYYQLKYFNDFGNPSLTDQFMRRNLDRLLFPIKGILEDREFRNVYVAEVKKALELIENVYDNDLGIIKNLYFYMILNNLREELMYYLAIDPKGEVIEEEGKYYWSLPFFRNPSVGIPDDLFEIKTLTANIIKIDTIKVVNSTLSIQGVKVPDTFNVNQIKLECKSQIHNTPSYIIDFTKLYNGYSLEFDLQNLNSNEHIFDLYELSLIVEYSDYTDKIRMTKSMLASKTSLTSERENDYYVHFTKKNNLSLRVKGFQSKLIVSLNHTGIKVNSDSQDEFILYVKDRASKEEIQFKKEANGEHHLKWSHFLDPNSYYNLYLRVSNNNYRLSSHAIKGFSTQSLKAQGIAIEMFETTKGNVSLRSISTLSKFVGTLRKII</sequence>
<evidence type="ECO:0000256" key="1">
    <source>
        <dbReference type="ARBA" id="ARBA00006739"/>
    </source>
</evidence>
<dbReference type="PANTHER" id="PTHR22916">
    <property type="entry name" value="GLYCOSYLTRANSFERASE"/>
    <property type="match status" value="1"/>
</dbReference>
<evidence type="ECO:0000313" key="4">
    <source>
        <dbReference type="Proteomes" id="UP001518925"/>
    </source>
</evidence>
<dbReference type="InterPro" id="IPR029044">
    <property type="entry name" value="Nucleotide-diphossugar_trans"/>
</dbReference>
<organism evidence="3 4">
    <name type="scientific">Bacillus suaedaesalsae</name>
    <dbReference type="NCBI Taxonomy" id="2810349"/>
    <lineage>
        <taxon>Bacteria</taxon>
        <taxon>Bacillati</taxon>
        <taxon>Bacillota</taxon>
        <taxon>Bacilli</taxon>
        <taxon>Bacillales</taxon>
        <taxon>Bacillaceae</taxon>
        <taxon>Bacillus</taxon>
    </lineage>
</organism>
<evidence type="ECO:0000313" key="3">
    <source>
        <dbReference type="EMBL" id="MBM6619092.1"/>
    </source>
</evidence>
<evidence type="ECO:0000259" key="2">
    <source>
        <dbReference type="Pfam" id="PF00535"/>
    </source>
</evidence>
<dbReference type="InterPro" id="IPR001173">
    <property type="entry name" value="Glyco_trans_2-like"/>
</dbReference>
<reference evidence="3 4" key="1">
    <citation type="submission" date="2021-02" db="EMBL/GenBank/DDBJ databases">
        <title>Bacillus sp. RD4P76, an endophyte from a halophyte.</title>
        <authorList>
            <person name="Sun J.-Q."/>
        </authorList>
    </citation>
    <scope>NUCLEOTIDE SEQUENCE [LARGE SCALE GENOMIC DNA]</scope>
    <source>
        <strain evidence="3 4">RD4P76</strain>
    </source>
</reference>
<keyword evidence="4" id="KW-1185">Reference proteome</keyword>
<name>A0ABS2DL21_9BACI</name>
<dbReference type="Pfam" id="PF00535">
    <property type="entry name" value="Glycos_transf_2"/>
    <property type="match status" value="1"/>
</dbReference>
<comment type="similarity">
    <text evidence="1">Belongs to the glycosyltransferase 2 family.</text>
</comment>
<dbReference type="RefSeq" id="WP_204204450.1">
    <property type="nucleotide sequence ID" value="NZ_JAFELM010000039.1"/>
</dbReference>
<gene>
    <name evidence="3" type="ORF">JR050_15595</name>
</gene>
<dbReference type="Gene3D" id="3.90.550.10">
    <property type="entry name" value="Spore Coat Polysaccharide Biosynthesis Protein SpsA, Chain A"/>
    <property type="match status" value="1"/>
</dbReference>
<feature type="domain" description="Glycosyltransferase 2-like" evidence="2">
    <location>
        <begin position="7"/>
        <end position="171"/>
    </location>
</feature>
<dbReference type="PANTHER" id="PTHR22916:SF3">
    <property type="entry name" value="UDP-GLCNAC:BETAGAL BETA-1,3-N-ACETYLGLUCOSAMINYLTRANSFERASE-LIKE PROTEIN 1"/>
    <property type="match status" value="1"/>
</dbReference>
<accession>A0ABS2DL21</accession>
<dbReference type="Proteomes" id="UP001518925">
    <property type="component" value="Unassembled WGS sequence"/>
</dbReference>
<proteinExistence type="inferred from homology"/>
<protein>
    <submittedName>
        <fullName evidence="3">Glycosyltransferase family 2 protein</fullName>
    </submittedName>
</protein>
<comment type="caution">
    <text evidence="3">The sequence shown here is derived from an EMBL/GenBank/DDBJ whole genome shotgun (WGS) entry which is preliminary data.</text>
</comment>